<dbReference type="KEGG" id="acr:Acry_0352"/>
<dbReference type="HOGENOM" id="CLU_081547_1_0_5"/>
<name>A5FVE5_ACICJ</name>
<reference evidence="3 4" key="1">
    <citation type="submission" date="2007-05" db="EMBL/GenBank/DDBJ databases">
        <title>Complete sequence of chromosome of Acidiphilium cryptum JF-5.</title>
        <authorList>
            <consortium name="US DOE Joint Genome Institute"/>
            <person name="Copeland A."/>
            <person name="Lucas S."/>
            <person name="Lapidus A."/>
            <person name="Barry K."/>
            <person name="Detter J.C."/>
            <person name="Glavina del Rio T."/>
            <person name="Hammon N."/>
            <person name="Israni S."/>
            <person name="Dalin E."/>
            <person name="Tice H."/>
            <person name="Pitluck S."/>
            <person name="Sims D."/>
            <person name="Brettin T."/>
            <person name="Bruce D."/>
            <person name="Han C."/>
            <person name="Schmutz J."/>
            <person name="Larimer F."/>
            <person name="Land M."/>
            <person name="Hauser L."/>
            <person name="Kyrpides N."/>
            <person name="Kim E."/>
            <person name="Magnuson T."/>
            <person name="Richardson P."/>
        </authorList>
    </citation>
    <scope>NUCLEOTIDE SEQUENCE [LARGE SCALE GENOMIC DNA]</scope>
    <source>
        <strain evidence="3 4">JF-5</strain>
    </source>
</reference>
<keyword evidence="2" id="KW-0732">Signal</keyword>
<proteinExistence type="predicted"/>
<dbReference type="PROSITE" id="PS51257">
    <property type="entry name" value="PROKAR_LIPOPROTEIN"/>
    <property type="match status" value="1"/>
</dbReference>
<sequence>MRRLALAGIVLAPLALSACATEAPAPTTFARLDYSYLPPITLKVASIRIRDDYRPGPDAAKMIDLAPEPPARVLERMAHERLVANGSPGSASFVIRQASLHQVGDTLVGTMTVDLNVRTSNGQRVGYAEATVSRSETAPTNESPDRMRAALYDLTKTMMSSMNVELQYQIQRSLPDWLAYSPAGEVGGMAAPHYSPDQGISAQPLPNPDAGQNGPASGTSLGGSND</sequence>
<evidence type="ECO:0000256" key="2">
    <source>
        <dbReference type="SAM" id="SignalP"/>
    </source>
</evidence>
<dbReference type="Proteomes" id="UP000000245">
    <property type="component" value="Chromosome"/>
</dbReference>
<dbReference type="EMBL" id="CP000697">
    <property type="protein sequence ID" value="ABQ29577.1"/>
    <property type="molecule type" value="Genomic_DNA"/>
</dbReference>
<evidence type="ECO:0000256" key="1">
    <source>
        <dbReference type="SAM" id="MobiDB-lite"/>
    </source>
</evidence>
<evidence type="ECO:0000313" key="4">
    <source>
        <dbReference type="Proteomes" id="UP000000245"/>
    </source>
</evidence>
<organism evidence="3 4">
    <name type="scientific">Acidiphilium cryptum (strain JF-5)</name>
    <dbReference type="NCBI Taxonomy" id="349163"/>
    <lineage>
        <taxon>Bacteria</taxon>
        <taxon>Pseudomonadati</taxon>
        <taxon>Pseudomonadota</taxon>
        <taxon>Alphaproteobacteria</taxon>
        <taxon>Acetobacterales</taxon>
        <taxon>Acidocellaceae</taxon>
        <taxon>Acidiphilium</taxon>
    </lineage>
</organism>
<dbReference type="eggNOG" id="ENOG5032RP4">
    <property type="taxonomic scope" value="Bacteria"/>
</dbReference>
<feature type="region of interest" description="Disordered" evidence="1">
    <location>
        <begin position="187"/>
        <end position="226"/>
    </location>
</feature>
<feature type="signal peptide" evidence="2">
    <location>
        <begin position="1"/>
        <end position="20"/>
    </location>
</feature>
<keyword evidence="4" id="KW-1185">Reference proteome</keyword>
<gene>
    <name evidence="3" type="ordered locus">Acry_0352</name>
</gene>
<feature type="chain" id="PRO_5002683043" description="Lipoprotein" evidence="2">
    <location>
        <begin position="21"/>
        <end position="226"/>
    </location>
</feature>
<evidence type="ECO:0008006" key="5">
    <source>
        <dbReference type="Google" id="ProtNLM"/>
    </source>
</evidence>
<dbReference type="AlphaFoldDB" id="A5FVE5"/>
<dbReference type="STRING" id="349163.Acry_0352"/>
<accession>A5FVE5</accession>
<evidence type="ECO:0000313" key="3">
    <source>
        <dbReference type="EMBL" id="ABQ29577.1"/>
    </source>
</evidence>
<feature type="compositionally biased region" description="Polar residues" evidence="1">
    <location>
        <begin position="214"/>
        <end position="226"/>
    </location>
</feature>
<protein>
    <recommendedName>
        <fullName evidence="5">Lipoprotein</fullName>
    </recommendedName>
</protein>
<dbReference type="RefSeq" id="WP_007422736.1">
    <property type="nucleotide sequence ID" value="NC_009484.1"/>
</dbReference>